<protein>
    <submittedName>
        <fullName evidence="2">Uncharacterized protein</fullName>
    </submittedName>
</protein>
<sequence length="82" mass="9917">MFNGKNNSFCYKSLSTNMDLFGYFYYFFLSFYTQNAIIRNPRQFSFFPILKNLIFFTDSALQFFKKPIHIKCHITTINISFY</sequence>
<name>A0A2N0ALG0_9LEPT</name>
<proteinExistence type="predicted"/>
<dbReference type="AlphaFoldDB" id="A0A2N0ALG0"/>
<evidence type="ECO:0000256" key="1">
    <source>
        <dbReference type="SAM" id="Phobius"/>
    </source>
</evidence>
<accession>A0A2N0ALG0</accession>
<feature type="transmembrane region" description="Helical" evidence="1">
    <location>
        <begin position="20"/>
        <end position="38"/>
    </location>
</feature>
<evidence type="ECO:0000313" key="3">
    <source>
        <dbReference type="Proteomes" id="UP000232145"/>
    </source>
</evidence>
<keyword evidence="1" id="KW-0472">Membrane</keyword>
<comment type="caution">
    <text evidence="2">The sequence shown here is derived from an EMBL/GenBank/DDBJ whole genome shotgun (WGS) entry which is preliminary data.</text>
</comment>
<evidence type="ECO:0000313" key="2">
    <source>
        <dbReference type="EMBL" id="PJZ85051.1"/>
    </source>
</evidence>
<dbReference type="EMBL" id="NPDX01000001">
    <property type="protein sequence ID" value="PJZ85051.1"/>
    <property type="molecule type" value="Genomic_DNA"/>
</dbReference>
<reference evidence="2 3" key="1">
    <citation type="submission" date="2017-07" db="EMBL/GenBank/DDBJ databases">
        <title>Leptospira spp. isolated from tropical soils.</title>
        <authorList>
            <person name="Thibeaux R."/>
            <person name="Iraola G."/>
            <person name="Ferres I."/>
            <person name="Bierque E."/>
            <person name="Girault D."/>
            <person name="Soupe-Gilbert M.-E."/>
            <person name="Picardeau M."/>
            <person name="Goarant C."/>
        </authorList>
    </citation>
    <scope>NUCLEOTIDE SEQUENCE [LARGE SCALE GENOMIC DNA]</scope>
    <source>
        <strain evidence="2 3">FH2-B-A1</strain>
    </source>
</reference>
<dbReference type="Proteomes" id="UP000232145">
    <property type="component" value="Unassembled WGS sequence"/>
</dbReference>
<keyword evidence="1" id="KW-0812">Transmembrane</keyword>
<keyword evidence="3" id="KW-1185">Reference proteome</keyword>
<gene>
    <name evidence="2" type="ORF">CH364_01915</name>
</gene>
<keyword evidence="1" id="KW-1133">Transmembrane helix</keyword>
<organism evidence="2 3">
    <name type="scientific">Leptospira harrisiae</name>
    <dbReference type="NCBI Taxonomy" id="2023189"/>
    <lineage>
        <taxon>Bacteria</taxon>
        <taxon>Pseudomonadati</taxon>
        <taxon>Spirochaetota</taxon>
        <taxon>Spirochaetia</taxon>
        <taxon>Leptospirales</taxon>
        <taxon>Leptospiraceae</taxon>
        <taxon>Leptospira</taxon>
    </lineage>
</organism>